<dbReference type="OrthoDB" id="3633556at2759"/>
<reference evidence="6 7" key="1">
    <citation type="journal article" date="2016" name="Nat. Commun.">
        <title>Extremotolerant tardigrade genome and improved radiotolerance of human cultured cells by tardigrade-unique protein.</title>
        <authorList>
            <person name="Hashimoto T."/>
            <person name="Horikawa D.D."/>
            <person name="Saito Y."/>
            <person name="Kuwahara H."/>
            <person name="Kozuka-Hata H."/>
            <person name="Shin-I T."/>
            <person name="Minakuchi Y."/>
            <person name="Ohishi K."/>
            <person name="Motoyama A."/>
            <person name="Aizu T."/>
            <person name="Enomoto A."/>
            <person name="Kondo K."/>
            <person name="Tanaka S."/>
            <person name="Hara Y."/>
            <person name="Koshikawa S."/>
            <person name="Sagara H."/>
            <person name="Miura T."/>
            <person name="Yokobori S."/>
            <person name="Miyagawa K."/>
            <person name="Suzuki Y."/>
            <person name="Kubo T."/>
            <person name="Oyama M."/>
            <person name="Kohara Y."/>
            <person name="Fujiyama A."/>
            <person name="Arakawa K."/>
            <person name="Katayama T."/>
            <person name="Toyoda A."/>
            <person name="Kunieda T."/>
        </authorList>
    </citation>
    <scope>NUCLEOTIDE SEQUENCE [LARGE SCALE GENOMIC DNA]</scope>
    <source>
        <strain evidence="6 7">YOKOZUNA-1</strain>
    </source>
</reference>
<organism evidence="6 7">
    <name type="scientific">Ramazzottius varieornatus</name>
    <name type="common">Water bear</name>
    <name type="synonym">Tardigrade</name>
    <dbReference type="NCBI Taxonomy" id="947166"/>
    <lineage>
        <taxon>Eukaryota</taxon>
        <taxon>Metazoa</taxon>
        <taxon>Ecdysozoa</taxon>
        <taxon>Tardigrada</taxon>
        <taxon>Eutardigrada</taxon>
        <taxon>Parachela</taxon>
        <taxon>Hypsibioidea</taxon>
        <taxon>Ramazzottiidae</taxon>
        <taxon>Ramazzottius</taxon>
    </lineage>
</organism>
<dbReference type="InterPro" id="IPR000873">
    <property type="entry name" value="AMP-dep_synth/lig_dom"/>
</dbReference>
<comment type="caution">
    <text evidence="6">The sequence shown here is derived from an EMBL/GenBank/DDBJ whole genome shotgun (WGS) entry which is preliminary data.</text>
</comment>
<evidence type="ECO:0000256" key="3">
    <source>
        <dbReference type="ARBA" id="ARBA00023098"/>
    </source>
</evidence>
<gene>
    <name evidence="6" type="primary">RvY_18748</name>
    <name evidence="6" type="synonym">RvY_18748.1</name>
    <name evidence="6" type="ORF">RvY_18748-1</name>
</gene>
<keyword evidence="7" id="KW-1185">Reference proteome</keyword>
<dbReference type="GO" id="GO:0016020">
    <property type="term" value="C:membrane"/>
    <property type="evidence" value="ECO:0007669"/>
    <property type="project" value="TreeGrafter"/>
</dbReference>
<accession>A0A1D1W765</accession>
<keyword evidence="1" id="KW-0436">Ligase</keyword>
<name>A0A1D1W765_RAMVA</name>
<keyword evidence="3" id="KW-0443">Lipid metabolism</keyword>
<dbReference type="SUPFAM" id="SSF56801">
    <property type="entry name" value="Acetyl-CoA synthetase-like"/>
    <property type="match status" value="1"/>
</dbReference>
<protein>
    <recommendedName>
        <fullName evidence="4">long-chain-fatty-acid--CoA ligase</fullName>
        <ecNumber evidence="4">6.2.1.3</ecNumber>
    </recommendedName>
</protein>
<dbReference type="Pfam" id="PF00501">
    <property type="entry name" value="AMP-binding"/>
    <property type="match status" value="1"/>
</dbReference>
<evidence type="ECO:0000259" key="5">
    <source>
        <dbReference type="Pfam" id="PF00501"/>
    </source>
</evidence>
<evidence type="ECO:0000313" key="7">
    <source>
        <dbReference type="Proteomes" id="UP000186922"/>
    </source>
</evidence>
<dbReference type="GO" id="GO:0005783">
    <property type="term" value="C:endoplasmic reticulum"/>
    <property type="evidence" value="ECO:0007669"/>
    <property type="project" value="TreeGrafter"/>
</dbReference>
<feature type="domain" description="AMP-dependent synthetase/ligase" evidence="5">
    <location>
        <begin position="3"/>
        <end position="75"/>
    </location>
</feature>
<evidence type="ECO:0000256" key="1">
    <source>
        <dbReference type="ARBA" id="ARBA00022598"/>
    </source>
</evidence>
<dbReference type="Gene3D" id="3.40.50.12780">
    <property type="entry name" value="N-terminal domain of ligase-like"/>
    <property type="match status" value="1"/>
</dbReference>
<dbReference type="EC" id="6.2.1.3" evidence="4"/>
<keyword evidence="2" id="KW-0276">Fatty acid metabolism</keyword>
<sequence>MRDTQEFFLSLNIPICDVYGLSETSAPHTVNLPDSSRIGSAGRNLTGVRSKIAVLDNDGNGEICMYGRHVFMGYLGLRDETQRTFDKENYFLSGDIGKFDQDGYLFITGRVKELLKTAGGEKIAPLALEDNIKAELPIVSQAMVIGDKRKFLSVFLTLKTEMDIKSGKPLDTLTAPAQAWIEEKCKVSVTTLAQARYLDVLKKEIQRGIDKANLKAQSNAQVVRKFLILPVDFSVPGGELGPTLKLKRPSVVEKYADEIEELYDGH</sequence>
<dbReference type="AlphaFoldDB" id="A0A1D1W765"/>
<dbReference type="PANTHER" id="PTHR43272:SF32">
    <property type="entry name" value="AMP-DEPENDENT SYNTHETASE_LIGASE DOMAIN-CONTAINING PROTEIN"/>
    <property type="match status" value="1"/>
</dbReference>
<evidence type="ECO:0000313" key="6">
    <source>
        <dbReference type="EMBL" id="GAV09156.1"/>
    </source>
</evidence>
<dbReference type="PANTHER" id="PTHR43272">
    <property type="entry name" value="LONG-CHAIN-FATTY-ACID--COA LIGASE"/>
    <property type="match status" value="1"/>
</dbReference>
<dbReference type="InterPro" id="IPR042099">
    <property type="entry name" value="ANL_N_sf"/>
</dbReference>
<proteinExistence type="predicted"/>
<dbReference type="GO" id="GO:0004467">
    <property type="term" value="F:long-chain fatty acid-CoA ligase activity"/>
    <property type="evidence" value="ECO:0007669"/>
    <property type="project" value="UniProtKB-EC"/>
</dbReference>
<dbReference type="STRING" id="947166.A0A1D1W765"/>
<dbReference type="EMBL" id="BDGG01000021">
    <property type="protein sequence ID" value="GAV09156.1"/>
    <property type="molecule type" value="Genomic_DNA"/>
</dbReference>
<dbReference type="Pfam" id="PF23562">
    <property type="entry name" value="AMP-binding_C_3"/>
    <property type="match status" value="2"/>
</dbReference>
<evidence type="ECO:0000256" key="2">
    <source>
        <dbReference type="ARBA" id="ARBA00022832"/>
    </source>
</evidence>
<evidence type="ECO:0000256" key="4">
    <source>
        <dbReference type="ARBA" id="ARBA00026121"/>
    </source>
</evidence>
<dbReference type="Proteomes" id="UP000186922">
    <property type="component" value="Unassembled WGS sequence"/>
</dbReference>